<dbReference type="GO" id="GO:0005524">
    <property type="term" value="F:ATP binding"/>
    <property type="evidence" value="ECO:0007669"/>
    <property type="project" value="InterPro"/>
</dbReference>
<sequence>MSLYYIGKVLRGLTTLNLKNIDAKTIINNDSSIKNEILRATEKGFINRNLDGNLALTPKLIINDYLKGTKVLSEIIRELKKCEEFYISVAFITSSGLVPLLETLKSLNDKGIKGKIITTDYLNFSEPKALKKLLSFSNIEVRVYDKENFHTKGYIFKYADYYKVIVGSSNLTQTALTKNKEWNLKVSSLDEGSLTQDVITDFNKLWNDANELTLEWIKTYEEIYKKQIEYTKKSKVPSIKQYKLRPNKMQIAAINNLSKLHENNEHKALLISATGTGKTYLSAFELRNYNPKKTLFVVHREQIALQALESYKNVFGDSKTMGILSGSRKEINRDIVFSTIQTLSKDDILHNFKKDEFDYIIIDEVHKAGAATYQKIVEYFTPDFLLGMTATPERSDDFDIFKMFNYNIAYEIRLKQALEEDLLCPFHYFAVSDIYVNGVLLTDKSDFKYLVSEDRVNHIIDKINFYGYCGDRVQGLIFCSDKHEAHELSDLFNQRGYHTLALTGDSSQKEREEAIERLEQKELENSLDYIFTVDIFNEGVDIPSVNQVVMLRPTQSSIIFVQQLGRGLRKNNSKEYVVVIDFVGNYDKNFLIPVALSGDRTFNKDTLRKYISEGSRVIPGCSTINFDEISKKKIFDSIDKVNFNDIKMIKESYKHLKLKIGRIPHLQDFDDYESIDPLRIFDNKSLGSYYVFLKKYEKDYTIELNDTEKLFLEFISRKLASGKRPHELILLKSILSGNNNNLMTHLSKDLKELYNIDFTTLTKNNVVNVMTNEFPTGSGKKTYAKCVFLKKDRNDYAVSDNFNELLKNNDFKTIVSELIQFGISRYEKNYSNKYMNTCFELYQKYTYDDVCRILEWEKGEVPLNIGGYKFDKTTKTYPIFVNYDKHEDINDTINYEDRFISESKLIAISKSGRTASSDDVAQVYNAEKDNVSIYLFVRKNKDDKISKEFYFIGKIKAVGEPHEFTMKNTTKTAVEIQYQLLTPVRPDIYEYITS</sequence>
<dbReference type="SUPFAM" id="SSF52540">
    <property type="entry name" value="P-loop containing nucleoside triphosphate hydrolases"/>
    <property type="match status" value="1"/>
</dbReference>
<dbReference type="SUPFAM" id="SSF56024">
    <property type="entry name" value="Phospholipase D/nuclease"/>
    <property type="match status" value="1"/>
</dbReference>
<evidence type="ECO:0000313" key="4">
    <source>
        <dbReference type="Proteomes" id="UP000460287"/>
    </source>
</evidence>
<dbReference type="Pfam" id="PF00271">
    <property type="entry name" value="Helicase_C"/>
    <property type="match status" value="1"/>
</dbReference>
<keyword evidence="3" id="KW-0378">Hydrolase</keyword>
<protein>
    <submittedName>
        <fullName evidence="3">DEAD/DEAH box helicase</fullName>
    </submittedName>
</protein>
<dbReference type="InterPro" id="IPR050742">
    <property type="entry name" value="Helicase_Restrict-Modif_Enz"/>
</dbReference>
<dbReference type="Pfam" id="PF04851">
    <property type="entry name" value="ResIII"/>
    <property type="match status" value="1"/>
</dbReference>
<feature type="domain" description="Helicase ATP-binding" evidence="1">
    <location>
        <begin position="259"/>
        <end position="410"/>
    </location>
</feature>
<dbReference type="Pfam" id="PF11907">
    <property type="entry name" value="DUF3427"/>
    <property type="match status" value="1"/>
</dbReference>
<dbReference type="InterPro" id="IPR027417">
    <property type="entry name" value="P-loop_NTPase"/>
</dbReference>
<dbReference type="InterPro" id="IPR021835">
    <property type="entry name" value="DUF3427"/>
</dbReference>
<dbReference type="Proteomes" id="UP000460287">
    <property type="component" value="Unassembled WGS sequence"/>
</dbReference>
<organism evidence="3 4">
    <name type="scientific">Inconstantimicrobium porci</name>
    <dbReference type="NCBI Taxonomy" id="2652291"/>
    <lineage>
        <taxon>Bacteria</taxon>
        <taxon>Bacillati</taxon>
        <taxon>Bacillota</taxon>
        <taxon>Clostridia</taxon>
        <taxon>Eubacteriales</taxon>
        <taxon>Clostridiaceae</taxon>
        <taxon>Inconstantimicrobium</taxon>
    </lineage>
</organism>
<name>A0A7X2MZU7_9CLOT</name>
<dbReference type="AlphaFoldDB" id="A0A7X2MZU7"/>
<dbReference type="CDD" id="cd18032">
    <property type="entry name" value="DEXHc_RE_I_III_res"/>
    <property type="match status" value="1"/>
</dbReference>
<proteinExistence type="predicted"/>
<dbReference type="InterPro" id="IPR025202">
    <property type="entry name" value="PLD-like_dom"/>
</dbReference>
<dbReference type="InterPro" id="IPR001650">
    <property type="entry name" value="Helicase_C-like"/>
</dbReference>
<dbReference type="PROSITE" id="PS51192">
    <property type="entry name" value="HELICASE_ATP_BIND_1"/>
    <property type="match status" value="1"/>
</dbReference>
<dbReference type="EMBL" id="VULX01000022">
    <property type="protein sequence ID" value="MSR92093.1"/>
    <property type="molecule type" value="Genomic_DNA"/>
</dbReference>
<dbReference type="Gene3D" id="3.40.50.300">
    <property type="entry name" value="P-loop containing nucleotide triphosphate hydrolases"/>
    <property type="match status" value="2"/>
</dbReference>
<comment type="caution">
    <text evidence="3">The sequence shown here is derived from an EMBL/GenBank/DDBJ whole genome shotgun (WGS) entry which is preliminary data.</text>
</comment>
<feature type="domain" description="Helicase C-terminal" evidence="2">
    <location>
        <begin position="461"/>
        <end position="615"/>
    </location>
</feature>
<dbReference type="InterPro" id="IPR058403">
    <property type="entry name" value="DUF8090"/>
</dbReference>
<keyword evidence="4" id="KW-1185">Reference proteome</keyword>
<dbReference type="PROSITE" id="PS51194">
    <property type="entry name" value="HELICASE_CTER"/>
    <property type="match status" value="1"/>
</dbReference>
<keyword evidence="3" id="KW-0347">Helicase</keyword>
<keyword evidence="3" id="KW-0067">ATP-binding</keyword>
<reference evidence="3 4" key="1">
    <citation type="submission" date="2019-08" db="EMBL/GenBank/DDBJ databases">
        <title>In-depth cultivation of the pig gut microbiome towards novel bacterial diversity and tailored functional studies.</title>
        <authorList>
            <person name="Wylensek D."/>
            <person name="Hitch T.C.A."/>
            <person name="Clavel T."/>
        </authorList>
    </citation>
    <scope>NUCLEOTIDE SEQUENCE [LARGE SCALE GENOMIC DNA]</scope>
    <source>
        <strain evidence="3 4">WCA-383-APC-5B</strain>
    </source>
</reference>
<keyword evidence="3" id="KW-0547">Nucleotide-binding</keyword>
<evidence type="ECO:0000259" key="2">
    <source>
        <dbReference type="PROSITE" id="PS51194"/>
    </source>
</evidence>
<dbReference type="InterPro" id="IPR006935">
    <property type="entry name" value="Helicase/UvrB_N"/>
</dbReference>
<evidence type="ECO:0000259" key="1">
    <source>
        <dbReference type="PROSITE" id="PS51192"/>
    </source>
</evidence>
<dbReference type="InterPro" id="IPR014001">
    <property type="entry name" value="Helicase_ATP-bd"/>
</dbReference>
<dbReference type="SMART" id="SM00490">
    <property type="entry name" value="HELICc"/>
    <property type="match status" value="1"/>
</dbReference>
<dbReference type="Pfam" id="PF26350">
    <property type="entry name" value="DUF8090"/>
    <property type="match status" value="1"/>
</dbReference>
<dbReference type="CDD" id="cd09204">
    <property type="entry name" value="PLDc_N_DEXD_b2"/>
    <property type="match status" value="1"/>
</dbReference>
<dbReference type="GO" id="GO:0004386">
    <property type="term" value="F:helicase activity"/>
    <property type="evidence" value="ECO:0007669"/>
    <property type="project" value="UniProtKB-KW"/>
</dbReference>
<evidence type="ECO:0000313" key="3">
    <source>
        <dbReference type="EMBL" id="MSR92093.1"/>
    </source>
</evidence>
<dbReference type="GO" id="GO:0005829">
    <property type="term" value="C:cytosol"/>
    <property type="evidence" value="ECO:0007669"/>
    <property type="project" value="TreeGrafter"/>
</dbReference>
<dbReference type="CDD" id="cd18799">
    <property type="entry name" value="SF2_C_EcoAI-like"/>
    <property type="match status" value="1"/>
</dbReference>
<dbReference type="Gene3D" id="3.30.870.10">
    <property type="entry name" value="Endonuclease Chain A"/>
    <property type="match status" value="1"/>
</dbReference>
<gene>
    <name evidence="3" type="ORF">FYJ33_12000</name>
</gene>
<accession>A0A7X2MZU7</accession>
<dbReference type="GO" id="GO:0003677">
    <property type="term" value="F:DNA binding"/>
    <property type="evidence" value="ECO:0007669"/>
    <property type="project" value="InterPro"/>
</dbReference>
<dbReference type="PANTHER" id="PTHR47396">
    <property type="entry name" value="TYPE I RESTRICTION ENZYME ECOKI R PROTEIN"/>
    <property type="match status" value="1"/>
</dbReference>
<dbReference type="GO" id="GO:0016787">
    <property type="term" value="F:hydrolase activity"/>
    <property type="evidence" value="ECO:0007669"/>
    <property type="project" value="InterPro"/>
</dbReference>
<dbReference type="RefSeq" id="WP_154531993.1">
    <property type="nucleotide sequence ID" value="NZ_VULX01000022.1"/>
</dbReference>
<dbReference type="SMART" id="SM00487">
    <property type="entry name" value="DEXDc"/>
    <property type="match status" value="1"/>
</dbReference>
<dbReference type="Pfam" id="PF13091">
    <property type="entry name" value="PLDc_2"/>
    <property type="match status" value="1"/>
</dbReference>
<dbReference type="PANTHER" id="PTHR47396:SF1">
    <property type="entry name" value="ATP-DEPENDENT HELICASE IRC3-RELATED"/>
    <property type="match status" value="1"/>
</dbReference>